<dbReference type="AlphaFoldDB" id="W1PCF0"/>
<name>W1PCF0_AMBTC</name>
<dbReference type="HOGENOM" id="CLU_2161774_0_0_1"/>
<evidence type="ECO:0000313" key="3">
    <source>
        <dbReference type="Proteomes" id="UP000017836"/>
    </source>
</evidence>
<gene>
    <name evidence="2" type="ORF">AMTR_s00007p00213110</name>
</gene>
<keyword evidence="1" id="KW-0732">Signal</keyword>
<evidence type="ECO:0000256" key="1">
    <source>
        <dbReference type="SAM" id="SignalP"/>
    </source>
</evidence>
<keyword evidence="3" id="KW-1185">Reference proteome</keyword>
<dbReference type="Proteomes" id="UP000017836">
    <property type="component" value="Unassembled WGS sequence"/>
</dbReference>
<feature type="signal peptide" evidence="1">
    <location>
        <begin position="1"/>
        <end position="24"/>
    </location>
</feature>
<proteinExistence type="predicted"/>
<sequence>MAKLGHLLPTFLFLFFLILHGSNARLPDDSIKPENLASMDRARNFAPSILLGNHARSFAPPILPGNRVGQVKGRAVLPENQEGQNFPWKFGKMVFLPKSPTPPSGPSQGHN</sequence>
<dbReference type="EMBL" id="KI394011">
    <property type="protein sequence ID" value="ERN05384.1"/>
    <property type="molecule type" value="Genomic_DNA"/>
</dbReference>
<feature type="chain" id="PRO_5004807912" evidence="1">
    <location>
        <begin position="25"/>
        <end position="111"/>
    </location>
</feature>
<accession>W1PCF0</accession>
<evidence type="ECO:0000313" key="2">
    <source>
        <dbReference type="EMBL" id="ERN05384.1"/>
    </source>
</evidence>
<reference evidence="3" key="1">
    <citation type="journal article" date="2013" name="Science">
        <title>The Amborella genome and the evolution of flowering plants.</title>
        <authorList>
            <consortium name="Amborella Genome Project"/>
        </authorList>
    </citation>
    <scope>NUCLEOTIDE SEQUENCE [LARGE SCALE GENOMIC DNA]</scope>
</reference>
<organism evidence="2 3">
    <name type="scientific">Amborella trichopoda</name>
    <dbReference type="NCBI Taxonomy" id="13333"/>
    <lineage>
        <taxon>Eukaryota</taxon>
        <taxon>Viridiplantae</taxon>
        <taxon>Streptophyta</taxon>
        <taxon>Embryophyta</taxon>
        <taxon>Tracheophyta</taxon>
        <taxon>Spermatophyta</taxon>
        <taxon>Magnoliopsida</taxon>
        <taxon>Amborellales</taxon>
        <taxon>Amborellaceae</taxon>
        <taxon>Amborella</taxon>
    </lineage>
</organism>
<dbReference type="Gramene" id="ERN05384">
    <property type="protein sequence ID" value="ERN05384"/>
    <property type="gene ID" value="AMTR_s00007p00213110"/>
</dbReference>
<protein>
    <submittedName>
        <fullName evidence="2">Uncharacterized protein</fullName>
    </submittedName>
</protein>